<dbReference type="Pfam" id="PF13614">
    <property type="entry name" value="AAA_31"/>
    <property type="match status" value="1"/>
</dbReference>
<dbReference type="RefSeq" id="WP_090227655.1">
    <property type="nucleotide sequence ID" value="NZ_FNJC01000002.1"/>
</dbReference>
<sequence length="288" mass="31553">MGYFLAVANRKGGVGKSTVSVMLAHAFAVWGGKRVLLIDLDAQSNSSLILTGNAQWIEAQRTSKNVAAYIEDKMYGQNPISDYIQRGVGDIETDDGKAPPIDLLAGSLRFEDMQDELISHYSLSARSFRIAKERCAEHFKRALTSSGRLADIIILDCAPGISNATAAALRLANKVIVPFRPDSVSEFAVDKISTIIEGKNAQGVAEIPPTERRYRCLANYVRPGGQDQIYIQTISADHPTLNTQLPMLPDLANAFYWAEERQTLTEKYASALSPMNALYKELSASLPL</sequence>
<protein>
    <submittedName>
        <fullName evidence="2">CobQ/CobB/MinD/ParA nucleotide binding domain-containing protein</fullName>
    </submittedName>
</protein>
<dbReference type="InterPro" id="IPR025669">
    <property type="entry name" value="AAA_dom"/>
</dbReference>
<evidence type="ECO:0000259" key="1">
    <source>
        <dbReference type="Pfam" id="PF13614"/>
    </source>
</evidence>
<feature type="domain" description="AAA" evidence="1">
    <location>
        <begin position="5"/>
        <end position="196"/>
    </location>
</feature>
<dbReference type="InterPro" id="IPR027417">
    <property type="entry name" value="P-loop_NTPase"/>
</dbReference>
<dbReference type="Proteomes" id="UP000198795">
    <property type="component" value="Unassembled WGS sequence"/>
</dbReference>
<dbReference type="PANTHER" id="PTHR13696">
    <property type="entry name" value="P-LOOP CONTAINING NUCLEOSIDE TRIPHOSPHATE HYDROLASE"/>
    <property type="match status" value="1"/>
</dbReference>
<reference evidence="2 3" key="1">
    <citation type="submission" date="2016-10" db="EMBL/GenBank/DDBJ databases">
        <authorList>
            <person name="Varghese N."/>
            <person name="Submissions S."/>
        </authorList>
    </citation>
    <scope>NUCLEOTIDE SEQUENCE [LARGE SCALE GENOMIC DNA]</scope>
    <source>
        <strain evidence="2 3">CGMCC 1.6497</strain>
    </source>
</reference>
<accession>A0A1H0LNB7</accession>
<gene>
    <name evidence="2" type="ORF">SAMN04488061_1407</name>
</gene>
<dbReference type="SUPFAM" id="SSF52540">
    <property type="entry name" value="P-loop containing nucleoside triphosphate hydrolases"/>
    <property type="match status" value="1"/>
</dbReference>
<dbReference type="CDD" id="cd02042">
    <property type="entry name" value="ParAB_family"/>
    <property type="match status" value="1"/>
</dbReference>
<dbReference type="InterPro" id="IPR050678">
    <property type="entry name" value="DNA_Partitioning_ATPase"/>
</dbReference>
<dbReference type="EMBL" id="FNJC01000002">
    <property type="protein sequence ID" value="SDO69390.1"/>
    <property type="molecule type" value="Genomic_DNA"/>
</dbReference>
<dbReference type="PANTHER" id="PTHR13696:SF99">
    <property type="entry name" value="COBYRINIC ACID AC-DIAMIDE SYNTHASE"/>
    <property type="match status" value="1"/>
</dbReference>
<comment type="caution">
    <text evidence="2">The sequence shown here is derived from an EMBL/GenBank/DDBJ whole genome shotgun (WGS) entry which is preliminary data.</text>
</comment>
<keyword evidence="3" id="KW-1185">Reference proteome</keyword>
<evidence type="ECO:0000313" key="3">
    <source>
        <dbReference type="Proteomes" id="UP000198795"/>
    </source>
</evidence>
<organism evidence="2 3">
    <name type="scientific">Filomicrobium insigne</name>
    <dbReference type="NCBI Taxonomy" id="418854"/>
    <lineage>
        <taxon>Bacteria</taxon>
        <taxon>Pseudomonadati</taxon>
        <taxon>Pseudomonadota</taxon>
        <taxon>Alphaproteobacteria</taxon>
        <taxon>Hyphomicrobiales</taxon>
        <taxon>Hyphomicrobiaceae</taxon>
        <taxon>Filomicrobium</taxon>
    </lineage>
</organism>
<proteinExistence type="predicted"/>
<evidence type="ECO:0000313" key="2">
    <source>
        <dbReference type="EMBL" id="SDO69390.1"/>
    </source>
</evidence>
<dbReference type="Gene3D" id="3.40.50.300">
    <property type="entry name" value="P-loop containing nucleotide triphosphate hydrolases"/>
    <property type="match status" value="1"/>
</dbReference>
<name>A0A1H0LNB7_9HYPH</name>